<keyword evidence="3" id="KW-1185">Reference proteome</keyword>
<feature type="chain" id="PRO_5011632477" evidence="1">
    <location>
        <begin position="26"/>
        <end position="113"/>
    </location>
</feature>
<accession>A0A1G8WAZ5</accession>
<organism evidence="2 3">
    <name type="scientific">Pseudomonas indica</name>
    <dbReference type="NCBI Taxonomy" id="137658"/>
    <lineage>
        <taxon>Bacteria</taxon>
        <taxon>Pseudomonadati</taxon>
        <taxon>Pseudomonadota</taxon>
        <taxon>Gammaproteobacteria</taxon>
        <taxon>Pseudomonadales</taxon>
        <taxon>Pseudomonadaceae</taxon>
        <taxon>Pseudomonas</taxon>
    </lineage>
</organism>
<keyword evidence="1" id="KW-0732">Signal</keyword>
<sequence>MPTRMPLLIMLVLLAGVLLTAEMQAQCLAAPPCRETLAHQSAHATAHRGMHAPACTAGHCCLVAAIPNDTPPLTASTAIFAVPDEPAHYVPPHPLLPDRPPWALASGTHPFTR</sequence>
<protein>
    <submittedName>
        <fullName evidence="2">Uncharacterized protein</fullName>
    </submittedName>
</protein>
<dbReference type="Proteomes" id="UP000198706">
    <property type="component" value="Unassembled WGS sequence"/>
</dbReference>
<dbReference type="EMBL" id="FNFD01000002">
    <property type="protein sequence ID" value="SDJ74905.1"/>
    <property type="molecule type" value="Genomic_DNA"/>
</dbReference>
<proteinExistence type="predicted"/>
<gene>
    <name evidence="2" type="ORF">SAMN05216186_102510</name>
</gene>
<dbReference type="RefSeq" id="WP_084334490.1">
    <property type="nucleotide sequence ID" value="NZ_FNFD01000002.1"/>
</dbReference>
<dbReference type="STRING" id="137658.SAMN05216186_102510"/>
<name>A0A1G8WAZ5_9PSED</name>
<evidence type="ECO:0000313" key="2">
    <source>
        <dbReference type="EMBL" id="SDJ74905.1"/>
    </source>
</evidence>
<reference evidence="2 3" key="1">
    <citation type="submission" date="2016-10" db="EMBL/GenBank/DDBJ databases">
        <authorList>
            <person name="de Groot N.N."/>
        </authorList>
    </citation>
    <scope>NUCLEOTIDE SEQUENCE [LARGE SCALE GENOMIC DNA]</scope>
    <source>
        <strain evidence="2 3">JCM 21544</strain>
    </source>
</reference>
<feature type="signal peptide" evidence="1">
    <location>
        <begin position="1"/>
        <end position="25"/>
    </location>
</feature>
<evidence type="ECO:0000313" key="3">
    <source>
        <dbReference type="Proteomes" id="UP000198706"/>
    </source>
</evidence>
<dbReference type="AlphaFoldDB" id="A0A1G8WAZ5"/>
<evidence type="ECO:0000256" key="1">
    <source>
        <dbReference type="SAM" id="SignalP"/>
    </source>
</evidence>